<dbReference type="SMART" id="SM00612">
    <property type="entry name" value="Kelch"/>
    <property type="match status" value="4"/>
</dbReference>
<feature type="compositionally biased region" description="Low complexity" evidence="3">
    <location>
        <begin position="164"/>
        <end position="177"/>
    </location>
</feature>
<evidence type="ECO:0000256" key="3">
    <source>
        <dbReference type="SAM" id="MobiDB-lite"/>
    </source>
</evidence>
<gene>
    <name evidence="4" type="ORF">DFA_11983</name>
</gene>
<evidence type="ECO:0000313" key="4">
    <source>
        <dbReference type="EMBL" id="EGG14214.1"/>
    </source>
</evidence>
<dbReference type="AlphaFoldDB" id="F4QF60"/>
<evidence type="ECO:0000256" key="2">
    <source>
        <dbReference type="ARBA" id="ARBA00022737"/>
    </source>
</evidence>
<evidence type="ECO:0000256" key="1">
    <source>
        <dbReference type="ARBA" id="ARBA00022441"/>
    </source>
</evidence>
<dbReference type="InterPro" id="IPR006652">
    <property type="entry name" value="Kelch_1"/>
</dbReference>
<keyword evidence="2" id="KW-0677">Repeat</keyword>
<organism evidence="4 5">
    <name type="scientific">Cavenderia fasciculata</name>
    <name type="common">Slime mold</name>
    <name type="synonym">Dictyostelium fasciculatum</name>
    <dbReference type="NCBI Taxonomy" id="261658"/>
    <lineage>
        <taxon>Eukaryota</taxon>
        <taxon>Amoebozoa</taxon>
        <taxon>Evosea</taxon>
        <taxon>Eumycetozoa</taxon>
        <taxon>Dictyostelia</taxon>
        <taxon>Acytosteliales</taxon>
        <taxon>Cavenderiaceae</taxon>
        <taxon>Cavenderia</taxon>
    </lineage>
</organism>
<name>F4QF60_CACFS</name>
<dbReference type="EMBL" id="GL883029">
    <property type="protein sequence ID" value="EGG14214.1"/>
    <property type="molecule type" value="Genomic_DNA"/>
</dbReference>
<dbReference type="PANTHER" id="PTHR45632:SF3">
    <property type="entry name" value="KELCH-LIKE PROTEIN 32"/>
    <property type="match status" value="1"/>
</dbReference>
<dbReference type="SUPFAM" id="SSF117281">
    <property type="entry name" value="Kelch motif"/>
    <property type="match status" value="1"/>
</dbReference>
<protein>
    <submittedName>
        <fullName evidence="4">RING zinc finger-containing protein</fullName>
    </submittedName>
</protein>
<reference evidence="5" key="1">
    <citation type="journal article" date="2011" name="Genome Res.">
        <title>Phylogeny-wide analysis of social amoeba genomes highlights ancient origins for complex intercellular communication.</title>
        <authorList>
            <person name="Heidel A.J."/>
            <person name="Lawal H.M."/>
            <person name="Felder M."/>
            <person name="Schilde C."/>
            <person name="Helps N.R."/>
            <person name="Tunggal B."/>
            <person name="Rivero F."/>
            <person name="John U."/>
            <person name="Schleicher M."/>
            <person name="Eichinger L."/>
            <person name="Platzer M."/>
            <person name="Noegel A.A."/>
            <person name="Schaap P."/>
            <person name="Gloeckner G."/>
        </authorList>
    </citation>
    <scope>NUCLEOTIDE SEQUENCE [LARGE SCALE GENOMIC DNA]</scope>
    <source>
        <strain evidence="5">SH3</strain>
    </source>
</reference>
<feature type="compositionally biased region" description="Polar residues" evidence="3">
    <location>
        <begin position="117"/>
        <end position="137"/>
    </location>
</feature>
<dbReference type="KEGG" id="dfa:DFA_11983"/>
<feature type="compositionally biased region" description="Low complexity" evidence="3">
    <location>
        <begin position="138"/>
        <end position="150"/>
    </location>
</feature>
<keyword evidence="1" id="KW-0880">Kelch repeat</keyword>
<sequence>MAAISPCLKGTTSPSILKSSPSYQSLHSPGLSFSTSSIPSSPPLPAHFNNDYYIKVITALFSKYSNLKELEHGSNEILNELITNIEWKWDPEFQFPQLFRAAQNQLQQQQSQQSSSHPKSPNHVVSSANIKKSPNNQSPVGSSPALSSSHSPKRGNESPKMVKSISSSSSTSSSSTSQKPFIPPLSFDKAAVTKSTQQTPPISPGGKIQQQQQQPINVTNQMLPLSQSSVSIPATTGQKVVVKKNPVFGKLLTRKDSSISKRQYFLYAIGGEHSEGTVEVYDIQSNRWKFVSQMPVPTSEFASFYDSQNSIYCIGGKSTPYQVSKYNTEKDSWEQLSLKLKTPRVGHCAVFDGRRFVYLVGGEGSSAAKLLERLDIVTMQMTTLQPMKYGRRHFNCFFDGNKLIYAVDGYSSKDQESTIEVYDIETDKWSVLTTIQTPRYMASVSYDGSRYIAISGGINRCTAHDVQHIERFDTQQQTWERLDEKFFTNQSAAASSNQSAPQSPTLQATSSLSKNRLQLYNSTVFDGEQFIYYCGLGVDESRPLLYRYNIRTKKFDKLASLQHMRLTNQLVLISK</sequence>
<dbReference type="Pfam" id="PF24681">
    <property type="entry name" value="Kelch_KLHDC2_KLHL20_DRC7"/>
    <property type="match status" value="1"/>
</dbReference>
<dbReference type="GeneID" id="14866062"/>
<keyword evidence="5" id="KW-1185">Reference proteome</keyword>
<dbReference type="Proteomes" id="UP000007797">
    <property type="component" value="Unassembled WGS sequence"/>
</dbReference>
<dbReference type="RefSeq" id="XP_004350922.1">
    <property type="nucleotide sequence ID" value="XM_004350871.1"/>
</dbReference>
<feature type="compositionally biased region" description="Low complexity" evidence="3">
    <location>
        <begin position="103"/>
        <end position="116"/>
    </location>
</feature>
<proteinExistence type="predicted"/>
<dbReference type="STRING" id="1054147.F4QF60"/>
<dbReference type="InterPro" id="IPR015915">
    <property type="entry name" value="Kelch-typ_b-propeller"/>
</dbReference>
<dbReference type="PANTHER" id="PTHR45632">
    <property type="entry name" value="LD33804P"/>
    <property type="match status" value="1"/>
</dbReference>
<dbReference type="OrthoDB" id="45365at2759"/>
<feature type="region of interest" description="Disordered" evidence="3">
    <location>
        <begin position="103"/>
        <end position="213"/>
    </location>
</feature>
<dbReference type="Gene3D" id="2.120.10.80">
    <property type="entry name" value="Kelch-type beta propeller"/>
    <property type="match status" value="1"/>
</dbReference>
<evidence type="ECO:0000313" key="5">
    <source>
        <dbReference type="Proteomes" id="UP000007797"/>
    </source>
</evidence>
<accession>F4QF60</accession>